<dbReference type="Proteomes" id="UP000887575">
    <property type="component" value="Unassembled WGS sequence"/>
</dbReference>
<organism evidence="1 2">
    <name type="scientific">Mesorhabditis belari</name>
    <dbReference type="NCBI Taxonomy" id="2138241"/>
    <lineage>
        <taxon>Eukaryota</taxon>
        <taxon>Metazoa</taxon>
        <taxon>Ecdysozoa</taxon>
        <taxon>Nematoda</taxon>
        <taxon>Chromadorea</taxon>
        <taxon>Rhabditida</taxon>
        <taxon>Rhabditina</taxon>
        <taxon>Rhabditomorpha</taxon>
        <taxon>Rhabditoidea</taxon>
        <taxon>Rhabditidae</taxon>
        <taxon>Mesorhabditinae</taxon>
        <taxon>Mesorhabditis</taxon>
    </lineage>
</organism>
<protein>
    <submittedName>
        <fullName evidence="2">Uncharacterized protein</fullName>
    </submittedName>
</protein>
<proteinExistence type="predicted"/>
<dbReference type="WBParaSite" id="MBELARI_LOCUS21723">
    <property type="protein sequence ID" value="MBELARI_LOCUS21723"/>
    <property type="gene ID" value="MBELARI_LOCUS21723"/>
</dbReference>
<sequence>MDSTLLSFEETMQTDELEHHTFNNTLVDESVLDDDCIIITDDLDEHALLDEVPKIDEINQQKETEPKCATEIDDLTILGGKPEVTLSKRDATENGDHQVSDFRTIDDQAAISRLIDDLVQKVTPEENVSSDAPITTSKADTNEEFDMDINKVTTFSDSIQHNLYESHSQEQNQDCFNGIKEADGHNKVLGLTRPELKRYVHARLNACCTNKECLTERRLLKQRHATDEQTIKTLNNKFSDVFIFAKDMNEKYKLLKETHLEFQKSLVILRSQVAALTSDETSSQARSSHTDLRIPSMLQQRNHASASQNGAIIYGIRPTVNVPSAARFARSRHHQNLAHLASVPLIKKPKLVENNPPIKMSQLASGSQGSSLFMDGSVNGSLPRPSLKETVAYQTPLVQLFGRDIANNVRINVDLGHIAPRDIPLPMETMVLPKSIDGHRLPSVSRKSDYSPEILVTTPIENLLVAKKLHASIRYRLPSTVSAADCAMGVFYYIRSELFPDRPPNWKIGPLIYASDQGKPAKLCFDFSHDMALKMEGVVAIAVLFTPTGNHASDALRYDIPDKRMQALAAGRQSTDFF</sequence>
<accession>A0AAF3F591</accession>
<evidence type="ECO:0000313" key="2">
    <source>
        <dbReference type="WBParaSite" id="MBELARI_LOCUS21723"/>
    </source>
</evidence>
<dbReference type="AlphaFoldDB" id="A0AAF3F591"/>
<name>A0AAF3F591_9BILA</name>
<evidence type="ECO:0000313" key="1">
    <source>
        <dbReference type="Proteomes" id="UP000887575"/>
    </source>
</evidence>
<keyword evidence="1" id="KW-1185">Reference proteome</keyword>
<reference evidence="2" key="1">
    <citation type="submission" date="2024-02" db="UniProtKB">
        <authorList>
            <consortium name="WormBaseParasite"/>
        </authorList>
    </citation>
    <scope>IDENTIFICATION</scope>
</reference>